<accession>A0A3G2R6N2</accession>
<evidence type="ECO:0000313" key="4">
    <source>
        <dbReference type="Proteomes" id="UP000280960"/>
    </source>
</evidence>
<dbReference type="InterPro" id="IPR005170">
    <property type="entry name" value="Transptr-assoc_dom"/>
</dbReference>
<dbReference type="Gene3D" id="3.30.465.10">
    <property type="match status" value="1"/>
</dbReference>
<keyword evidence="1" id="KW-1133">Transmembrane helix</keyword>
<proteinExistence type="predicted"/>
<dbReference type="Proteomes" id="UP000280960">
    <property type="component" value="Chromosome"/>
</dbReference>
<evidence type="ECO:0000259" key="2">
    <source>
        <dbReference type="Pfam" id="PF03471"/>
    </source>
</evidence>
<reference evidence="3 4" key="1">
    <citation type="submission" date="2018-10" db="EMBL/GenBank/DDBJ databases">
        <authorList>
            <person name="Zhang X."/>
        </authorList>
    </citation>
    <scope>NUCLEOTIDE SEQUENCE [LARGE SCALE GENOMIC DNA]</scope>
    <source>
        <strain evidence="3 4">SK-G1</strain>
    </source>
</reference>
<dbReference type="GO" id="GO:0050660">
    <property type="term" value="F:flavin adenine dinucleotide binding"/>
    <property type="evidence" value="ECO:0007669"/>
    <property type="project" value="InterPro"/>
</dbReference>
<feature type="domain" description="Transporter-associated" evidence="2">
    <location>
        <begin position="133"/>
        <end position="205"/>
    </location>
</feature>
<keyword evidence="1" id="KW-0472">Membrane</keyword>
<sequence>MRGNISEKIVKGVFVLEAALALFIIAGVVTGSVDLFRYFKIIYSTPPLQTFYVLQTFLGHTLTLVIGLELVIMLVRHTPSSVIEVLLYAIARKMIIEAKNMLDILLGILAIAGLFAINKVFTPGKFFVQEGTVVNSAMLTREVNELADVNIPEDLGNTIGGVIARLCMEHGEKPAIGTMLRVADADISILSMEDELIKKVKITKTRKKDDML</sequence>
<gene>
    <name evidence="3" type="ORF">D2962_09145</name>
</gene>
<organism evidence="3 4">
    <name type="scientific">Biomaibacter acetigenes</name>
    <dbReference type="NCBI Taxonomy" id="2316383"/>
    <lineage>
        <taxon>Bacteria</taxon>
        <taxon>Bacillati</taxon>
        <taxon>Bacillota</taxon>
        <taxon>Clostridia</taxon>
        <taxon>Thermosediminibacterales</taxon>
        <taxon>Tepidanaerobacteraceae</taxon>
        <taxon>Biomaibacter</taxon>
    </lineage>
</organism>
<evidence type="ECO:0000256" key="1">
    <source>
        <dbReference type="SAM" id="Phobius"/>
    </source>
</evidence>
<feature type="transmembrane region" description="Helical" evidence="1">
    <location>
        <begin position="12"/>
        <end position="32"/>
    </location>
</feature>
<feature type="transmembrane region" description="Helical" evidence="1">
    <location>
        <begin position="52"/>
        <end position="75"/>
    </location>
</feature>
<dbReference type="InterPro" id="IPR016169">
    <property type="entry name" value="FAD-bd_PCMH_sub2"/>
</dbReference>
<dbReference type="EMBL" id="CP033169">
    <property type="protein sequence ID" value="AYO30758.1"/>
    <property type="molecule type" value="Genomic_DNA"/>
</dbReference>
<keyword evidence="4" id="KW-1185">Reference proteome</keyword>
<dbReference type="Pfam" id="PF03471">
    <property type="entry name" value="CorC_HlyC"/>
    <property type="match status" value="1"/>
</dbReference>
<evidence type="ECO:0000313" key="3">
    <source>
        <dbReference type="EMBL" id="AYO30758.1"/>
    </source>
</evidence>
<feature type="transmembrane region" description="Helical" evidence="1">
    <location>
        <begin position="102"/>
        <end position="121"/>
    </location>
</feature>
<dbReference type="RefSeq" id="WP_120765601.1">
    <property type="nucleotide sequence ID" value="NZ_CP033169.1"/>
</dbReference>
<dbReference type="SUPFAM" id="SSF56176">
    <property type="entry name" value="FAD-binding/transporter-associated domain-like"/>
    <property type="match status" value="1"/>
</dbReference>
<dbReference type="InterPro" id="IPR036318">
    <property type="entry name" value="FAD-bd_PCMH-like_sf"/>
</dbReference>
<keyword evidence="1" id="KW-0812">Transmembrane</keyword>
<dbReference type="KEGG" id="bacg:D2962_09145"/>
<dbReference type="AlphaFoldDB" id="A0A3G2R6N2"/>
<protein>
    <recommendedName>
        <fullName evidence="2">Transporter-associated domain-containing protein</fullName>
    </recommendedName>
</protein>
<name>A0A3G2R6N2_9FIRM</name>